<dbReference type="EC" id="2.7.7.8" evidence="2"/>
<dbReference type="GO" id="GO:0046872">
    <property type="term" value="F:metal ion binding"/>
    <property type="evidence" value="ECO:0007669"/>
    <property type="project" value="UniProtKB-KW"/>
</dbReference>
<protein>
    <recommendedName>
        <fullName evidence="2">polyribonucleotide nucleotidyltransferase</fullName>
        <ecNumber evidence="2">2.7.7.8</ecNumber>
    </recommendedName>
</protein>
<dbReference type="Pfam" id="PF01138">
    <property type="entry name" value="RNase_PH"/>
    <property type="match status" value="2"/>
</dbReference>
<gene>
    <name evidence="11" type="ORF">METZ01_LOCUS86443</name>
</gene>
<dbReference type="Pfam" id="PF03726">
    <property type="entry name" value="PNPase"/>
    <property type="match status" value="1"/>
</dbReference>
<dbReference type="FunFam" id="2.40.50.140:FF:000189">
    <property type="entry name" value="Polyribonucleotide nucleotidyltransferase, putative"/>
    <property type="match status" value="1"/>
</dbReference>
<dbReference type="PANTHER" id="PTHR11252">
    <property type="entry name" value="POLYRIBONUCLEOTIDE NUCLEOTIDYLTRANSFERASE"/>
    <property type="match status" value="1"/>
</dbReference>
<dbReference type="SUPFAM" id="SSF50249">
    <property type="entry name" value="Nucleic acid-binding proteins"/>
    <property type="match status" value="1"/>
</dbReference>
<dbReference type="InterPro" id="IPR036345">
    <property type="entry name" value="ExoRNase_PH_dom2_sf"/>
</dbReference>
<dbReference type="FunFam" id="3.30.1370.10:FF:000001">
    <property type="entry name" value="Polyribonucleotide nucleotidyltransferase"/>
    <property type="match status" value="1"/>
</dbReference>
<evidence type="ECO:0000259" key="10">
    <source>
        <dbReference type="PROSITE" id="PS50126"/>
    </source>
</evidence>
<dbReference type="InterPro" id="IPR004088">
    <property type="entry name" value="KH_dom_type_1"/>
</dbReference>
<evidence type="ECO:0000256" key="4">
    <source>
        <dbReference type="ARBA" id="ARBA00022679"/>
    </source>
</evidence>
<dbReference type="GO" id="GO:0006396">
    <property type="term" value="P:RNA processing"/>
    <property type="evidence" value="ECO:0007669"/>
    <property type="project" value="InterPro"/>
</dbReference>
<dbReference type="Pfam" id="PF00013">
    <property type="entry name" value="KH_1"/>
    <property type="match status" value="1"/>
</dbReference>
<keyword evidence="4" id="KW-0808">Transferase</keyword>
<evidence type="ECO:0000313" key="11">
    <source>
        <dbReference type="EMBL" id="SVA33589.1"/>
    </source>
</evidence>
<keyword evidence="8" id="KW-0694">RNA-binding</keyword>
<dbReference type="PROSITE" id="PS50084">
    <property type="entry name" value="KH_TYPE_1"/>
    <property type="match status" value="1"/>
</dbReference>
<keyword evidence="3" id="KW-0963">Cytoplasm</keyword>
<dbReference type="AlphaFoldDB" id="A0A381UZL8"/>
<comment type="similarity">
    <text evidence="1">Belongs to the polyribonucleotide nucleotidyltransferase family.</text>
</comment>
<evidence type="ECO:0000256" key="9">
    <source>
        <dbReference type="SAM" id="MobiDB-lite"/>
    </source>
</evidence>
<dbReference type="SUPFAM" id="SSF54791">
    <property type="entry name" value="Eukaryotic type KH-domain (KH-domain type I)"/>
    <property type="match status" value="1"/>
</dbReference>
<dbReference type="Pfam" id="PF00575">
    <property type="entry name" value="S1"/>
    <property type="match status" value="1"/>
</dbReference>
<dbReference type="PROSITE" id="PS50126">
    <property type="entry name" value="S1"/>
    <property type="match status" value="1"/>
</dbReference>
<dbReference type="CDD" id="cd04472">
    <property type="entry name" value="S1_PNPase"/>
    <property type="match status" value="1"/>
</dbReference>
<dbReference type="InterPro" id="IPR027408">
    <property type="entry name" value="PNPase/RNase_PH_dom_sf"/>
</dbReference>
<keyword evidence="5" id="KW-0548">Nucleotidyltransferase</keyword>
<dbReference type="GO" id="GO:0003723">
    <property type="term" value="F:RNA binding"/>
    <property type="evidence" value="ECO:0007669"/>
    <property type="project" value="UniProtKB-KW"/>
</dbReference>
<dbReference type="EMBL" id="UINC01007485">
    <property type="protein sequence ID" value="SVA33589.1"/>
    <property type="molecule type" value="Genomic_DNA"/>
</dbReference>
<dbReference type="InterPro" id="IPR015847">
    <property type="entry name" value="ExoRNase_PH_dom2"/>
</dbReference>
<dbReference type="Pfam" id="PF03725">
    <property type="entry name" value="RNase_PH_C"/>
    <property type="match status" value="1"/>
</dbReference>
<dbReference type="SMART" id="SM00322">
    <property type="entry name" value="KH"/>
    <property type="match status" value="1"/>
</dbReference>
<organism evidence="11">
    <name type="scientific">marine metagenome</name>
    <dbReference type="NCBI Taxonomy" id="408172"/>
    <lineage>
        <taxon>unclassified sequences</taxon>
        <taxon>metagenomes</taxon>
        <taxon>ecological metagenomes</taxon>
    </lineage>
</organism>
<accession>A0A381UZL8</accession>
<dbReference type="GO" id="GO:0004654">
    <property type="term" value="F:polyribonucleotide nucleotidyltransferase activity"/>
    <property type="evidence" value="ECO:0007669"/>
    <property type="project" value="UniProtKB-EC"/>
</dbReference>
<feature type="region of interest" description="Disordered" evidence="9">
    <location>
        <begin position="688"/>
        <end position="718"/>
    </location>
</feature>
<evidence type="ECO:0000256" key="3">
    <source>
        <dbReference type="ARBA" id="ARBA00022490"/>
    </source>
</evidence>
<dbReference type="HAMAP" id="MF_01595">
    <property type="entry name" value="PNPase"/>
    <property type="match status" value="1"/>
</dbReference>
<evidence type="ECO:0000256" key="7">
    <source>
        <dbReference type="ARBA" id="ARBA00022842"/>
    </source>
</evidence>
<proteinExistence type="inferred from homology"/>
<name>A0A381UZL8_9ZZZZ</name>
<dbReference type="GO" id="GO:0000175">
    <property type="term" value="F:3'-5'-RNA exonuclease activity"/>
    <property type="evidence" value="ECO:0007669"/>
    <property type="project" value="TreeGrafter"/>
</dbReference>
<evidence type="ECO:0000256" key="6">
    <source>
        <dbReference type="ARBA" id="ARBA00022723"/>
    </source>
</evidence>
<dbReference type="InterPro" id="IPR012340">
    <property type="entry name" value="NA-bd_OB-fold"/>
</dbReference>
<evidence type="ECO:0000256" key="2">
    <source>
        <dbReference type="ARBA" id="ARBA00012416"/>
    </source>
</evidence>
<dbReference type="InterPro" id="IPR036456">
    <property type="entry name" value="PNPase_PH_RNA-bd_sf"/>
</dbReference>
<dbReference type="PIRSF" id="PIRSF005499">
    <property type="entry name" value="PNPase"/>
    <property type="match status" value="1"/>
</dbReference>
<keyword evidence="6" id="KW-0479">Metal-binding</keyword>
<dbReference type="NCBIfam" id="NF008805">
    <property type="entry name" value="PRK11824.1"/>
    <property type="match status" value="1"/>
</dbReference>
<keyword evidence="7" id="KW-0460">Magnesium</keyword>
<dbReference type="FunFam" id="3.30.230.70:FF:000001">
    <property type="entry name" value="Polyribonucleotide nucleotidyltransferase"/>
    <property type="match status" value="1"/>
</dbReference>
<evidence type="ECO:0000256" key="5">
    <source>
        <dbReference type="ARBA" id="ARBA00022695"/>
    </source>
</evidence>
<dbReference type="InterPro" id="IPR012162">
    <property type="entry name" value="PNPase"/>
</dbReference>
<dbReference type="GO" id="GO:0006402">
    <property type="term" value="P:mRNA catabolic process"/>
    <property type="evidence" value="ECO:0007669"/>
    <property type="project" value="InterPro"/>
</dbReference>
<dbReference type="InterPro" id="IPR015848">
    <property type="entry name" value="PNPase_PH_RNA-bd_bac/org-type"/>
</dbReference>
<dbReference type="CDD" id="cd11364">
    <property type="entry name" value="RNase_PH_PNPase_2"/>
    <property type="match status" value="1"/>
</dbReference>
<dbReference type="InterPro" id="IPR036612">
    <property type="entry name" value="KH_dom_type_1_sf"/>
</dbReference>
<dbReference type="Gene3D" id="3.30.230.70">
    <property type="entry name" value="GHMP Kinase, N-terminal domain"/>
    <property type="match status" value="2"/>
</dbReference>
<dbReference type="InterPro" id="IPR001247">
    <property type="entry name" value="ExoRNase_PH_dom1"/>
</dbReference>
<dbReference type="GO" id="GO:0005829">
    <property type="term" value="C:cytosol"/>
    <property type="evidence" value="ECO:0007669"/>
    <property type="project" value="TreeGrafter"/>
</dbReference>
<dbReference type="PANTHER" id="PTHR11252:SF0">
    <property type="entry name" value="POLYRIBONUCLEOTIDE NUCLEOTIDYLTRANSFERASE 1, MITOCHONDRIAL"/>
    <property type="match status" value="1"/>
</dbReference>
<evidence type="ECO:0000256" key="1">
    <source>
        <dbReference type="ARBA" id="ARBA00007404"/>
    </source>
</evidence>
<dbReference type="SMART" id="SM00316">
    <property type="entry name" value="S1"/>
    <property type="match status" value="1"/>
</dbReference>
<dbReference type="CDD" id="cd02393">
    <property type="entry name" value="KH-I_PNPase"/>
    <property type="match status" value="1"/>
</dbReference>
<evidence type="ECO:0000256" key="8">
    <source>
        <dbReference type="ARBA" id="ARBA00022884"/>
    </source>
</evidence>
<reference evidence="11" key="1">
    <citation type="submission" date="2018-05" db="EMBL/GenBank/DDBJ databases">
        <authorList>
            <person name="Lanie J.A."/>
            <person name="Ng W.-L."/>
            <person name="Kazmierczak K.M."/>
            <person name="Andrzejewski T.M."/>
            <person name="Davidsen T.M."/>
            <person name="Wayne K.J."/>
            <person name="Tettelin H."/>
            <person name="Glass J.I."/>
            <person name="Rusch D."/>
            <person name="Podicherti R."/>
            <person name="Tsui H.-C.T."/>
            <person name="Winkler M.E."/>
        </authorList>
    </citation>
    <scope>NUCLEOTIDE SEQUENCE</scope>
</reference>
<dbReference type="NCBIfam" id="TIGR03591">
    <property type="entry name" value="polynuc_phos"/>
    <property type="match status" value="1"/>
</dbReference>
<feature type="compositionally biased region" description="Basic residues" evidence="9">
    <location>
        <begin position="706"/>
        <end position="718"/>
    </location>
</feature>
<dbReference type="Gene3D" id="3.30.1370.10">
    <property type="entry name" value="K Homology domain, type 1"/>
    <property type="match status" value="1"/>
</dbReference>
<dbReference type="InterPro" id="IPR003029">
    <property type="entry name" value="S1_domain"/>
</dbReference>
<feature type="domain" description="S1 motif" evidence="10">
    <location>
        <begin position="617"/>
        <end position="685"/>
    </location>
</feature>
<dbReference type="CDD" id="cd11363">
    <property type="entry name" value="RNase_PH_PNPase_1"/>
    <property type="match status" value="1"/>
</dbReference>
<dbReference type="SUPFAM" id="SSF46915">
    <property type="entry name" value="Polynucleotide phosphorylase/guanosine pentaphosphate synthase (PNPase/GPSI), domain 3"/>
    <property type="match status" value="1"/>
</dbReference>
<dbReference type="FunFam" id="3.30.230.70:FF:000002">
    <property type="entry name" value="Polyribonucleotide nucleotidyltransferase"/>
    <property type="match status" value="1"/>
</dbReference>
<dbReference type="SUPFAM" id="SSF55666">
    <property type="entry name" value="Ribonuclease PH domain 2-like"/>
    <property type="match status" value="2"/>
</dbReference>
<dbReference type="SUPFAM" id="SSF54211">
    <property type="entry name" value="Ribosomal protein S5 domain 2-like"/>
    <property type="match status" value="2"/>
</dbReference>
<dbReference type="InterPro" id="IPR020568">
    <property type="entry name" value="Ribosomal_Su5_D2-typ_SF"/>
</dbReference>
<dbReference type="InterPro" id="IPR004087">
    <property type="entry name" value="KH_dom"/>
</dbReference>
<sequence length="718" mass="79785">MINVEREIGGRVLKFQTGKVARQSAGSVIVTYGETVILVAVNSAKEPRTDINYFPLQVEYREKHYAGGKIPGGFFKREARPSEGEVLTSRLTDRPIRPLFPKGFKNETQVIINVFQSDGENMPDVWAGVGASLALMISNIPWNGPLATVRVGQIDGDFILNPTRSQIDNCDLELIVSGNDETIVMVEGEANEQSEKTVVESLKFAHEHIRNIIDLEKELFDAVQVEKLLEPEADLNSELEAAVGGKLGSKINDIISIKEKQDQSDAKEELKKGILEDLKEDFPEQENEINSIIEDCFKTSIREMILTKGSRTDGRKTNEIRDITIDPNFLSRVHGSTLFTRGETQAFVVTTLGTKRDEMIIDNMDEDYKKNYYLHYNFPPYCVGEVGRIGFTSRREIGHGNLAQRAIKPVLPTYDDFPYTIRLVSEITESNGSSSMASVCGGSLSLMCSGVPLKGHVAGIAMGLITDGKRNAILSDILGLEDHLGDMDFKVAGTRDGITAIQLDLKIEGISFDLITEALEQAKEGRTFILDKMYEAMPEPGELSEHVPRILSIQINPDKIGGLIGPGGKNIKKIIEDTQCEVNVDDDGIVTVAGVDPGRCQDAIDLIQAITFDPEVGMEFDGTVTRIMNFGAFVEFAPGREGLVHISEFEWHRVDKVEDICKSGDSMKVKLIKIDDQGRLDFSRKALLPKPEGWTPPRPRRDNRNSGKHNRPFKKRKF</sequence>
<dbReference type="Gene3D" id="2.40.50.140">
    <property type="entry name" value="Nucleic acid-binding proteins"/>
    <property type="match status" value="1"/>
</dbReference>